<protein>
    <submittedName>
        <fullName evidence="1">Uncharacterized protein</fullName>
    </submittedName>
</protein>
<sequence>MAKVLYCGKDQKCPCAALTGGEMRADELFGMEFDDGFAPDPLRDPAQKGYVPIELVADPAGPNMIPLSQRDWHPSRRTGVRCVPHKIKTAVRVSPTVLRYRPAA</sequence>
<organism evidence="1 2">
    <name type="scientific">Candidatus Wolfebacteria bacterium RIFOXYD1_FULL_48_65</name>
    <dbReference type="NCBI Taxonomy" id="1802561"/>
    <lineage>
        <taxon>Bacteria</taxon>
        <taxon>Candidatus Wolfeibacteriota</taxon>
    </lineage>
</organism>
<reference evidence="1 2" key="1">
    <citation type="journal article" date="2016" name="Nat. Commun.">
        <title>Thousands of microbial genomes shed light on interconnected biogeochemical processes in an aquifer system.</title>
        <authorList>
            <person name="Anantharaman K."/>
            <person name="Brown C.T."/>
            <person name="Hug L.A."/>
            <person name="Sharon I."/>
            <person name="Castelle C.J."/>
            <person name="Probst A.J."/>
            <person name="Thomas B.C."/>
            <person name="Singh A."/>
            <person name="Wilkins M.J."/>
            <person name="Karaoz U."/>
            <person name="Brodie E.L."/>
            <person name="Williams K.H."/>
            <person name="Hubbard S.S."/>
            <person name="Banfield J.F."/>
        </authorList>
    </citation>
    <scope>NUCLEOTIDE SEQUENCE [LARGE SCALE GENOMIC DNA]</scope>
</reference>
<comment type="caution">
    <text evidence="1">The sequence shown here is derived from an EMBL/GenBank/DDBJ whole genome shotgun (WGS) entry which is preliminary data.</text>
</comment>
<name>A0A1F8DYV6_9BACT</name>
<dbReference type="Proteomes" id="UP000179057">
    <property type="component" value="Unassembled WGS sequence"/>
</dbReference>
<evidence type="ECO:0000313" key="2">
    <source>
        <dbReference type="Proteomes" id="UP000179057"/>
    </source>
</evidence>
<gene>
    <name evidence="1" type="ORF">A2610_01135</name>
</gene>
<accession>A0A1F8DYV6</accession>
<dbReference type="EMBL" id="MGIV01000021">
    <property type="protein sequence ID" value="OGM93761.1"/>
    <property type="molecule type" value="Genomic_DNA"/>
</dbReference>
<evidence type="ECO:0000313" key="1">
    <source>
        <dbReference type="EMBL" id="OGM93761.1"/>
    </source>
</evidence>
<proteinExistence type="predicted"/>
<dbReference type="AlphaFoldDB" id="A0A1F8DYV6"/>